<evidence type="ECO:0000256" key="1">
    <source>
        <dbReference type="SAM" id="MobiDB-lite"/>
    </source>
</evidence>
<dbReference type="Proteomes" id="UP001168363">
    <property type="component" value="Unassembled WGS sequence"/>
</dbReference>
<gene>
    <name evidence="2" type="ORF">QWJ41_08905</name>
</gene>
<organism evidence="2 3">
    <name type="scientific">Nocardioides cremeus</name>
    <dbReference type="NCBI Taxonomy" id="3058044"/>
    <lineage>
        <taxon>Bacteria</taxon>
        <taxon>Bacillati</taxon>
        <taxon>Actinomycetota</taxon>
        <taxon>Actinomycetes</taxon>
        <taxon>Propionibacteriales</taxon>
        <taxon>Nocardioidaceae</taxon>
        <taxon>Nocardioides</taxon>
    </lineage>
</organism>
<proteinExistence type="predicted"/>
<sequence>MEILLWLVPAVLVTVGAMGWVGWAGREPREVDREVMVRRLAKGMARETPLRYAAPRPERDRSTGIAVRPSRARKAS</sequence>
<protein>
    <submittedName>
        <fullName evidence="2">Uncharacterized protein</fullName>
    </submittedName>
</protein>
<dbReference type="RefSeq" id="WP_302707420.1">
    <property type="nucleotide sequence ID" value="NZ_JAULSC010000006.1"/>
</dbReference>
<name>A0ABT8TRN6_9ACTN</name>
<feature type="region of interest" description="Disordered" evidence="1">
    <location>
        <begin position="50"/>
        <end position="76"/>
    </location>
</feature>
<reference evidence="2" key="1">
    <citation type="submission" date="2023-06" db="EMBL/GenBank/DDBJ databases">
        <title>Genome sequence of Nocardioides sp. SOB44.</title>
        <authorList>
            <person name="Zhang G."/>
        </authorList>
    </citation>
    <scope>NUCLEOTIDE SEQUENCE</scope>
    <source>
        <strain evidence="2">SOB44</strain>
    </source>
</reference>
<comment type="caution">
    <text evidence="2">The sequence shown here is derived from an EMBL/GenBank/DDBJ whole genome shotgun (WGS) entry which is preliminary data.</text>
</comment>
<evidence type="ECO:0000313" key="3">
    <source>
        <dbReference type="Proteomes" id="UP001168363"/>
    </source>
</evidence>
<keyword evidence="3" id="KW-1185">Reference proteome</keyword>
<accession>A0ABT8TRN6</accession>
<evidence type="ECO:0000313" key="2">
    <source>
        <dbReference type="EMBL" id="MDO3395833.1"/>
    </source>
</evidence>
<dbReference type="EMBL" id="JAULSC010000006">
    <property type="protein sequence ID" value="MDO3395833.1"/>
    <property type="molecule type" value="Genomic_DNA"/>
</dbReference>